<dbReference type="Proteomes" id="UP000009038">
    <property type="component" value="Unassembled WGS sequence"/>
</dbReference>
<feature type="region of interest" description="Disordered" evidence="1">
    <location>
        <begin position="114"/>
        <end position="155"/>
    </location>
</feature>
<dbReference type="EMBL" id="ACJE01000002">
    <property type="protein sequence ID" value="EHA27560.1"/>
    <property type="molecule type" value="Genomic_DNA"/>
</dbReference>
<evidence type="ECO:0000313" key="2">
    <source>
        <dbReference type="EMBL" id="EHA27560.1"/>
    </source>
</evidence>
<feature type="compositionally biased region" description="Polar residues" evidence="1">
    <location>
        <begin position="180"/>
        <end position="197"/>
    </location>
</feature>
<evidence type="ECO:0000256" key="1">
    <source>
        <dbReference type="SAM" id="MobiDB-lite"/>
    </source>
</evidence>
<dbReference type="AlphaFoldDB" id="G3XNA3"/>
<protein>
    <submittedName>
        <fullName evidence="2">Uncharacterized protein</fullName>
    </submittedName>
</protein>
<feature type="compositionally biased region" description="Polar residues" evidence="1">
    <location>
        <begin position="137"/>
        <end position="147"/>
    </location>
</feature>
<dbReference type="VEuPathDB" id="FungiDB:ASPNIDRAFT2_41497"/>
<gene>
    <name evidence="2" type="ORF">ASPNIDRAFT_41497</name>
</gene>
<comment type="caution">
    <text evidence="2">The sequence shown here is derived from an EMBL/GenBank/DDBJ whole genome shotgun (WGS) entry which is preliminary data.</text>
</comment>
<evidence type="ECO:0000313" key="3">
    <source>
        <dbReference type="Proteomes" id="UP000009038"/>
    </source>
</evidence>
<reference evidence="2 3" key="1">
    <citation type="journal article" date="2011" name="Genome Res.">
        <title>Comparative genomics of citric-acid-producing Aspergillus niger ATCC 1015 versus enzyme-producing CBS 513.88.</title>
        <authorList>
            <person name="Andersen M.R."/>
            <person name="Salazar M.P."/>
            <person name="Schaap P.J."/>
            <person name="van de Vondervoort P.J."/>
            <person name="Culley D."/>
            <person name="Thykaer J."/>
            <person name="Frisvad J.C."/>
            <person name="Nielsen K.F."/>
            <person name="Albang R."/>
            <person name="Albermann K."/>
            <person name="Berka R.M."/>
            <person name="Braus G.H."/>
            <person name="Braus-Stromeyer S.A."/>
            <person name="Corrochano L.M."/>
            <person name="Dai Z."/>
            <person name="van Dijck P.W."/>
            <person name="Hofmann G."/>
            <person name="Lasure L.L."/>
            <person name="Magnuson J.K."/>
            <person name="Menke H."/>
            <person name="Meijer M."/>
            <person name="Meijer S.L."/>
            <person name="Nielsen J.B."/>
            <person name="Nielsen M.L."/>
            <person name="van Ooyen A.J."/>
            <person name="Pel H.J."/>
            <person name="Poulsen L."/>
            <person name="Samson R.A."/>
            <person name="Stam H."/>
            <person name="Tsang A."/>
            <person name="van den Brink J.M."/>
            <person name="Atkins A."/>
            <person name="Aerts A."/>
            <person name="Shapiro H."/>
            <person name="Pangilinan J."/>
            <person name="Salamov A."/>
            <person name="Lou Y."/>
            <person name="Lindquist E."/>
            <person name="Lucas S."/>
            <person name="Grimwood J."/>
            <person name="Grigoriev I.V."/>
            <person name="Kubicek C.P."/>
            <person name="Martinez D."/>
            <person name="van Peij N.N."/>
            <person name="Roubos J.A."/>
            <person name="Nielsen J."/>
            <person name="Baker S.E."/>
        </authorList>
    </citation>
    <scope>NUCLEOTIDE SEQUENCE [LARGE SCALE GENOMIC DNA]</scope>
    <source>
        <strain evidence="3">ATCC 1015 / CBS 113.46 / FGSC A1144 / LSHB Ac4 / NCTC 3858a / NRRL 328 / USDA 3528.7</strain>
    </source>
</reference>
<name>G3XNA3_ASPNA</name>
<proteinExistence type="predicted"/>
<dbReference type="HOGENOM" id="CLU_1255711_0_0_1"/>
<organism evidence="2 3">
    <name type="scientific">Aspergillus niger (strain ATCC 1015 / CBS 113.46 / FGSC A1144 / LSHB Ac4 / NCTC 3858a / NRRL 328 / USDA 3528.7)</name>
    <dbReference type="NCBI Taxonomy" id="380704"/>
    <lineage>
        <taxon>Eukaryota</taxon>
        <taxon>Fungi</taxon>
        <taxon>Dikarya</taxon>
        <taxon>Ascomycota</taxon>
        <taxon>Pezizomycotina</taxon>
        <taxon>Eurotiomycetes</taxon>
        <taxon>Eurotiomycetidae</taxon>
        <taxon>Eurotiales</taxon>
        <taxon>Aspergillaceae</taxon>
        <taxon>Aspergillus</taxon>
        <taxon>Aspergillus subgen. Circumdati</taxon>
    </lineage>
</organism>
<feature type="compositionally biased region" description="Low complexity" evidence="1">
    <location>
        <begin position="118"/>
        <end position="130"/>
    </location>
</feature>
<feature type="region of interest" description="Disordered" evidence="1">
    <location>
        <begin position="172"/>
        <end position="220"/>
    </location>
</feature>
<sequence length="220" mass="23585">MEGIGAYPPPFLEWSLAQVGEETSLSAPPPLRSIWRPSFTIDNNNMIIINSRDSGSPLVGAPGKIEGARDGVFHDLKSLGREIKVGPPQSPRIHSVRSIGRDLLWDLLSPHREKAHGSETGSAGSSSGASIHCPRWPSSSPLQSQPFATAVGGGSRAELKDHAMDYPHQVFPEMLIRKPTVNNRTSRSQNREGSTIQPAGAEGPADRSFAVKPVGEKGQS</sequence>
<accession>G3XNA3</accession>